<comment type="caution">
    <text evidence="1">The sequence shown here is derived from an EMBL/GenBank/DDBJ whole genome shotgun (WGS) entry which is preliminary data.</text>
</comment>
<reference evidence="1 2" key="1">
    <citation type="journal article" date="2012" name="Int. J. Syst. Evol. Microbiol.">
        <title>Flammeovirga pacifica sp. nov., isolated from deep-sea sediment.</title>
        <authorList>
            <person name="Xu H."/>
            <person name="Fu Y."/>
            <person name="Yang N."/>
            <person name="Ding Z."/>
            <person name="Lai Q."/>
            <person name="Zeng R."/>
        </authorList>
    </citation>
    <scope>NUCLEOTIDE SEQUENCE [LARGE SCALE GENOMIC DNA]</scope>
    <source>
        <strain evidence="2">DSM 24597 / LMG 26175 / WPAGA1</strain>
    </source>
</reference>
<evidence type="ECO:0000313" key="1">
    <source>
        <dbReference type="EMBL" id="OHX64741.1"/>
    </source>
</evidence>
<proteinExistence type="predicted"/>
<dbReference type="AlphaFoldDB" id="A0A1S1YUP9"/>
<sequence>MILLLLSVSCAHQKSKFADYHKPKTVKWLKSGSIKYAKVKQSEKGRAEVTERRKQKEKEEVFAKMVENNIPMQPIIIQIKGSGMVNYFQQNSFQIEEYKGRLKLEYRRYVIYPILEADFEPLKADVPAVFADLSFTDQKIWRRLLEQAGFRMKKVSEKELEFKLPLTDARGTTK</sequence>
<dbReference type="Proteomes" id="UP000179797">
    <property type="component" value="Unassembled WGS sequence"/>
</dbReference>
<organism evidence="1 2">
    <name type="scientific">Flammeovirga pacifica</name>
    <dbReference type="NCBI Taxonomy" id="915059"/>
    <lineage>
        <taxon>Bacteria</taxon>
        <taxon>Pseudomonadati</taxon>
        <taxon>Bacteroidota</taxon>
        <taxon>Cytophagia</taxon>
        <taxon>Cytophagales</taxon>
        <taxon>Flammeovirgaceae</taxon>
        <taxon>Flammeovirga</taxon>
    </lineage>
</organism>
<protein>
    <submittedName>
        <fullName evidence="1">Uncharacterized protein</fullName>
    </submittedName>
</protein>
<accession>A0A1S1YUP9</accession>
<gene>
    <name evidence="1" type="ORF">NH26_24575</name>
</gene>
<evidence type="ECO:0000313" key="2">
    <source>
        <dbReference type="Proteomes" id="UP000179797"/>
    </source>
</evidence>
<name>A0A1S1YUP9_FLAPC</name>
<keyword evidence="2" id="KW-1185">Reference proteome</keyword>
<dbReference type="EMBL" id="JRYR02000002">
    <property type="protein sequence ID" value="OHX64741.1"/>
    <property type="molecule type" value="Genomic_DNA"/>
</dbReference>